<evidence type="ECO:0000313" key="2">
    <source>
        <dbReference type="Proteomes" id="UP000199137"/>
    </source>
</evidence>
<protein>
    <submittedName>
        <fullName evidence="1">Uncharacterized protein</fullName>
    </submittedName>
</protein>
<name>A0A1I5WA48_9PSEU</name>
<dbReference type="OrthoDB" id="4562192at2"/>
<dbReference type="AlphaFoldDB" id="A0A1I5WA48"/>
<proteinExistence type="predicted"/>
<gene>
    <name evidence="1" type="ORF">SAMN05421854_109112</name>
</gene>
<evidence type="ECO:0000313" key="1">
    <source>
        <dbReference type="EMBL" id="SFQ16116.1"/>
    </source>
</evidence>
<dbReference type="EMBL" id="FOWC01000009">
    <property type="protein sequence ID" value="SFQ16116.1"/>
    <property type="molecule type" value="Genomic_DNA"/>
</dbReference>
<reference evidence="1 2" key="1">
    <citation type="submission" date="2016-10" db="EMBL/GenBank/DDBJ databases">
        <authorList>
            <person name="de Groot N.N."/>
        </authorList>
    </citation>
    <scope>NUCLEOTIDE SEQUENCE [LARGE SCALE GENOMIC DNA]</scope>
    <source>
        <strain evidence="1 2">DSM 44637</strain>
    </source>
</reference>
<sequence>MRTALPYPVVFGDVDLDITAVTVDGVPLPYAQVSKTERTVALHQSGKERWHAATLLLEAKLPTKEISEGPWKDVQCLAVLTESATNTRTVTSLGSGTGGSYRGSVELARSAHLVRATLSLAVVGTYDEVPGRLIGSTDRHWYVDLKADTPARQREIDIVEIDFRNGPEAWLRQFKDAPWLVDTSGEIPKVLLNTSAVEGFTDILNSAGGSAIERALRETMSSQIAQDAWTAMFHTAIASLELDEDGTPQIPGGWKGSVLMAMLPDVFPDRTPTDALYEINQRRTEGYSWSELQTRLQYAAGKRSQVPKRLTTAIRSVHRAAENEER</sequence>
<accession>A0A1I5WA48</accession>
<organism evidence="1 2">
    <name type="scientific">Amycolatopsis rubida</name>
    <dbReference type="NCBI Taxonomy" id="112413"/>
    <lineage>
        <taxon>Bacteria</taxon>
        <taxon>Bacillati</taxon>
        <taxon>Actinomycetota</taxon>
        <taxon>Actinomycetes</taxon>
        <taxon>Pseudonocardiales</taxon>
        <taxon>Pseudonocardiaceae</taxon>
        <taxon>Amycolatopsis</taxon>
    </lineage>
</organism>
<dbReference type="STRING" id="112413.SAMN05421854_109112"/>
<dbReference type="Proteomes" id="UP000199137">
    <property type="component" value="Unassembled WGS sequence"/>
</dbReference>